<sequence length="416" mass="47174">MASNKNNFNDFTQPNLNNIYSYDYGHSVDYNYNDFNGLLPDQIDISENWSEVPKYRSMGIVLPAQSPLLSSVDYSISKNVERPSLKKASSTIPYENNENKNVFLVADKMRNINLSDDVKLPERPEYLMNTNFICYLQLSDIKYKITKYLDESNEIEYSYDQSKALWNGFLVRGSTHCKFEIQIYSNSSSSSYIIEANRLKGDSSSFYSIYRDLKSLLDSKAWNQTQSLPNLASLTNSFELSSLDELSSDSEVIKSLKNIVELTKSDISETRLLAGRILCDISSNECFHELLLENGCIDVLIPLLQVDCDCTKRNAMLSLTNLVEDISCQEAIIDAGIVPYLLDLATDGNYLSAETRRAACRILAILSSRFAKRIIQVVGKTLISKWIDSVDEIHDEKLRLHADRVRSSLTHNILTA</sequence>
<dbReference type="AlphaFoldDB" id="A0A7S0T0K1"/>
<reference evidence="1" key="1">
    <citation type="submission" date="2021-01" db="EMBL/GenBank/DDBJ databases">
        <authorList>
            <person name="Corre E."/>
            <person name="Pelletier E."/>
            <person name="Niang G."/>
            <person name="Scheremetjew M."/>
            <person name="Finn R."/>
            <person name="Kale V."/>
            <person name="Holt S."/>
            <person name="Cochrane G."/>
            <person name="Meng A."/>
            <person name="Brown T."/>
            <person name="Cohen L."/>
        </authorList>
    </citation>
    <scope>NUCLEOTIDE SEQUENCE</scope>
    <source>
        <strain evidence="1">UTEXLB2642</strain>
    </source>
</reference>
<dbReference type="EMBL" id="HBFD01004439">
    <property type="protein sequence ID" value="CAD8718565.1"/>
    <property type="molecule type" value="Transcribed_RNA"/>
</dbReference>
<dbReference type="InterPro" id="IPR016024">
    <property type="entry name" value="ARM-type_fold"/>
</dbReference>
<dbReference type="Gene3D" id="1.25.10.10">
    <property type="entry name" value="Leucine-rich Repeat Variant"/>
    <property type="match status" value="1"/>
</dbReference>
<accession>A0A7S0T0K1</accession>
<dbReference type="InterPro" id="IPR011989">
    <property type="entry name" value="ARM-like"/>
</dbReference>
<proteinExistence type="predicted"/>
<protein>
    <submittedName>
        <fullName evidence="1">Uncharacterized protein</fullName>
    </submittedName>
</protein>
<organism evidence="1">
    <name type="scientific">Chromulina nebulosa</name>
    <dbReference type="NCBI Taxonomy" id="96789"/>
    <lineage>
        <taxon>Eukaryota</taxon>
        <taxon>Sar</taxon>
        <taxon>Stramenopiles</taxon>
        <taxon>Ochrophyta</taxon>
        <taxon>Chrysophyceae</taxon>
        <taxon>Chromulinales</taxon>
        <taxon>Chromulinaceae</taxon>
        <taxon>Chromulina</taxon>
    </lineage>
</organism>
<gene>
    <name evidence="1" type="ORF">CNEB1095_LOCUS2892</name>
</gene>
<dbReference type="SUPFAM" id="SSF48371">
    <property type="entry name" value="ARM repeat"/>
    <property type="match status" value="1"/>
</dbReference>
<name>A0A7S0T0K1_9STRA</name>
<evidence type="ECO:0000313" key="1">
    <source>
        <dbReference type="EMBL" id="CAD8718565.1"/>
    </source>
</evidence>